<feature type="transmembrane region" description="Helical" evidence="1">
    <location>
        <begin position="144"/>
        <end position="163"/>
    </location>
</feature>
<feature type="transmembrane region" description="Helical" evidence="1">
    <location>
        <begin position="68"/>
        <end position="86"/>
    </location>
</feature>
<dbReference type="EMBL" id="NIGF01000002">
    <property type="protein sequence ID" value="PQV65211.1"/>
    <property type="molecule type" value="Genomic_DNA"/>
</dbReference>
<keyword evidence="1" id="KW-0472">Membrane</keyword>
<keyword evidence="3" id="KW-1185">Reference proteome</keyword>
<sequence length="620" mass="69728">MWLCRPLWFPVARVLRALQLNATPKDTIFSNELDNFRRDAILKRKLNFRRNNSVPDARGRDFKAAPNALLLALAVALTLAGLRSLAGSFDHLIFWRLTFVQDIGAAWLSVTLILLAWLLARFWAPSIALGSLFERVADWVDRNILWVSLATFPLYGALAFFVAHGRALAADEYSVLFQSEAFASGNLTARVQPELINWIVPAFSQGHFFHISHEQGMLVSGFWPGYALLLSPFTFLGVPYLCNPFLTSLTLWAIHRVARRITNSSLVALWATLFTAVSPVIALNAASYFSMPAHLLFNALFCLLLLRQTRRTALMAGILGGLTLLLHNPVPHAAFALPWMLWMLWRRRDLFWRALFGYLFIGFPLLLMWSLYANAFDASRYALAYEAHGASAGPLVDILSRLRVVFAPPILEIWIARLTGMCKMVVWAVPALPILAWGGAQTISKNRWLRLSIISFWTTFTIYLFVRFDQGAGWGFRYLHSVWLVLPLLAGVFLVQAPHVSGGVSIRRFAAFCALLSGLILTPFQAVQVNRFLEREYGQIPDVSAPASLTFINAQAVDYSDSLLRNDAFLRTSDWKLLHRSDAADARLAKRVLVGARLEKHGAWGQIWVGDAIRANFRRS</sequence>
<feature type="transmembrane region" description="Helical" evidence="1">
    <location>
        <begin position="509"/>
        <end position="527"/>
    </location>
</feature>
<feature type="transmembrane region" description="Helical" evidence="1">
    <location>
        <begin position="449"/>
        <end position="466"/>
    </location>
</feature>
<feature type="transmembrane region" description="Helical" evidence="1">
    <location>
        <begin position="289"/>
        <end position="306"/>
    </location>
</feature>
<gene>
    <name evidence="2" type="ORF">B1R32_102220</name>
</gene>
<keyword evidence="1" id="KW-1133">Transmembrane helix</keyword>
<accession>A0A2S8SWN3</accession>
<evidence type="ECO:0000313" key="2">
    <source>
        <dbReference type="EMBL" id="PQV65211.1"/>
    </source>
</evidence>
<dbReference type="AlphaFoldDB" id="A0A2S8SWN3"/>
<reference evidence="2 3" key="1">
    <citation type="journal article" date="2018" name="Syst. Appl. Microbiol.">
        <title>Abditibacterium utsteinense sp. nov., the first cultivated member of candidate phylum FBP, isolated from ice-free Antarctic soil samples.</title>
        <authorList>
            <person name="Tahon G."/>
            <person name="Tytgat B."/>
            <person name="Lebbe L."/>
            <person name="Carlier A."/>
            <person name="Willems A."/>
        </authorList>
    </citation>
    <scope>NUCLEOTIDE SEQUENCE [LARGE SCALE GENOMIC DNA]</scope>
    <source>
        <strain evidence="2 3">LMG 29911</strain>
    </source>
</reference>
<feature type="transmembrane region" description="Helical" evidence="1">
    <location>
        <begin position="478"/>
        <end position="497"/>
    </location>
</feature>
<feature type="transmembrane region" description="Helical" evidence="1">
    <location>
        <begin position="106"/>
        <end position="124"/>
    </location>
</feature>
<feature type="transmembrane region" description="Helical" evidence="1">
    <location>
        <begin position="350"/>
        <end position="372"/>
    </location>
</feature>
<feature type="transmembrane region" description="Helical" evidence="1">
    <location>
        <begin position="424"/>
        <end position="443"/>
    </location>
</feature>
<proteinExistence type="predicted"/>
<feature type="transmembrane region" description="Helical" evidence="1">
    <location>
        <begin position="266"/>
        <end position="283"/>
    </location>
</feature>
<name>A0A2S8SWN3_9BACT</name>
<feature type="transmembrane region" description="Helical" evidence="1">
    <location>
        <begin position="226"/>
        <end position="254"/>
    </location>
</feature>
<evidence type="ECO:0000313" key="3">
    <source>
        <dbReference type="Proteomes" id="UP000237684"/>
    </source>
</evidence>
<feature type="transmembrane region" description="Helical" evidence="1">
    <location>
        <begin position="313"/>
        <end position="330"/>
    </location>
</feature>
<protein>
    <recommendedName>
        <fullName evidence="4">Glycosyltransferase RgtA/B/C/D-like domain-containing protein</fullName>
    </recommendedName>
</protein>
<dbReference type="Proteomes" id="UP000237684">
    <property type="component" value="Unassembled WGS sequence"/>
</dbReference>
<evidence type="ECO:0000256" key="1">
    <source>
        <dbReference type="SAM" id="Phobius"/>
    </source>
</evidence>
<organism evidence="2 3">
    <name type="scientific">Abditibacterium utsteinense</name>
    <dbReference type="NCBI Taxonomy" id="1960156"/>
    <lineage>
        <taxon>Bacteria</taxon>
        <taxon>Pseudomonadati</taxon>
        <taxon>Abditibacteriota</taxon>
        <taxon>Abditibacteriia</taxon>
        <taxon>Abditibacteriales</taxon>
        <taxon>Abditibacteriaceae</taxon>
        <taxon>Abditibacterium</taxon>
    </lineage>
</organism>
<keyword evidence="1" id="KW-0812">Transmembrane</keyword>
<dbReference type="InParanoid" id="A0A2S8SWN3"/>
<evidence type="ECO:0008006" key="4">
    <source>
        <dbReference type="Google" id="ProtNLM"/>
    </source>
</evidence>
<comment type="caution">
    <text evidence="2">The sequence shown here is derived from an EMBL/GenBank/DDBJ whole genome shotgun (WGS) entry which is preliminary data.</text>
</comment>